<dbReference type="AlphaFoldDB" id="A0A7G3UNA9"/>
<sequence length="332" mass="35500">MKRRSILRGALVAGLAGPGLAAALTTTRTEIDAALTAHDRAVGLDHWESTAERYGHGYHGQAPADVLTDLLAEFGELRPLLIRPGTDRDRTILAHVTGRMAGMVAVVLHDLGQHRESHHWSATAARAAERSGDRDLHAWVLAREAMVPLNFGAPAAAAGLADRARQLAGDAPSAAGALAAAVAARAHAMTGDREHALKAVAEAERTAARLSPQQQTDTWFGYPAQKHHVHLSQALTHLGETRRAYEAQRAALRLTRSPSVMTRALVTIDEAMCRAHDGDREEAARIATRAYGSLPAPYRTGLTRTRATALYRSLPHDCPGRDGLADLLTTGA</sequence>
<dbReference type="Proteomes" id="UP000005940">
    <property type="component" value="Chromosome"/>
</dbReference>
<feature type="signal peptide" evidence="1">
    <location>
        <begin position="1"/>
        <end position="21"/>
    </location>
</feature>
<protein>
    <recommendedName>
        <fullName evidence="4">Transcriptional regulator</fullName>
    </recommendedName>
</protein>
<evidence type="ECO:0000256" key="1">
    <source>
        <dbReference type="SAM" id="SignalP"/>
    </source>
</evidence>
<proteinExistence type="predicted"/>
<organism evidence="2 3">
    <name type="scientific">Streptomyces tsukubensis (strain DSM 42081 / NBRC 108919 / NRRL 18488 / 9993)</name>
    <dbReference type="NCBI Taxonomy" id="1114943"/>
    <lineage>
        <taxon>Bacteria</taxon>
        <taxon>Bacillati</taxon>
        <taxon>Actinomycetota</taxon>
        <taxon>Actinomycetes</taxon>
        <taxon>Kitasatosporales</taxon>
        <taxon>Streptomycetaceae</taxon>
        <taxon>Streptomyces</taxon>
    </lineage>
</organism>
<reference evidence="2 3" key="1">
    <citation type="journal article" date="2012" name="J. Bacteriol.">
        <title>Draft genome of Streptomyces tsukubaensis NRRL 18488, the producer of the clinically important immunosuppressant tacrolimus (FK506).</title>
        <authorList>
            <person name="Barreiro C."/>
            <person name="Prieto C."/>
            <person name="Sola-Landa A."/>
            <person name="Solera E."/>
            <person name="Martinez-Castro M."/>
            <person name="Perez-Redondo R."/>
            <person name="Garcia-Estrada C."/>
            <person name="Aparicio J.F."/>
            <person name="Fernandez-Martinez L.T."/>
            <person name="Santos-Aberturas J."/>
            <person name="Salehi-Najafabadi Z."/>
            <person name="Rodriguez-Garcia A."/>
            <person name="Tauch A."/>
            <person name="Martin J.F."/>
        </authorList>
    </citation>
    <scope>NUCLEOTIDE SEQUENCE [LARGE SCALE GENOMIC DNA]</scope>
    <source>
        <strain evidence="3">DSM 42081 / NBRC 108919 / NRRL 18488 / 9993</strain>
    </source>
</reference>
<dbReference type="RefSeq" id="WP_130584532.1">
    <property type="nucleotide sequence ID" value="NZ_CP029159.1"/>
</dbReference>
<accession>A0A7G3UNA9</accession>
<gene>
    <name evidence="2" type="ORF">STSU_027640</name>
</gene>
<keyword evidence="1" id="KW-0732">Signal</keyword>
<dbReference type="EMBL" id="CP029159">
    <property type="protein sequence ID" value="QKM70342.1"/>
    <property type="molecule type" value="Genomic_DNA"/>
</dbReference>
<name>A0A7G3UNA9_STRT9</name>
<evidence type="ECO:0000313" key="2">
    <source>
        <dbReference type="EMBL" id="QKM70342.1"/>
    </source>
</evidence>
<feature type="chain" id="PRO_5039540712" description="Transcriptional regulator" evidence="1">
    <location>
        <begin position="22"/>
        <end position="332"/>
    </location>
</feature>
<evidence type="ECO:0000313" key="3">
    <source>
        <dbReference type="Proteomes" id="UP000005940"/>
    </source>
</evidence>
<evidence type="ECO:0008006" key="4">
    <source>
        <dbReference type="Google" id="ProtNLM"/>
    </source>
</evidence>
<keyword evidence="3" id="KW-1185">Reference proteome</keyword>